<organism evidence="2">
    <name type="scientific">Clastoptera arizonana</name>
    <name type="common">Arizona spittle bug</name>
    <dbReference type="NCBI Taxonomy" id="38151"/>
    <lineage>
        <taxon>Eukaryota</taxon>
        <taxon>Metazoa</taxon>
        <taxon>Ecdysozoa</taxon>
        <taxon>Arthropoda</taxon>
        <taxon>Hexapoda</taxon>
        <taxon>Insecta</taxon>
        <taxon>Pterygota</taxon>
        <taxon>Neoptera</taxon>
        <taxon>Paraneoptera</taxon>
        <taxon>Hemiptera</taxon>
        <taxon>Auchenorrhyncha</taxon>
        <taxon>Cercopoidea</taxon>
        <taxon>Clastopteridae</taxon>
        <taxon>Clastoptera</taxon>
    </lineage>
</organism>
<keyword evidence="1" id="KW-0732">Signal</keyword>
<feature type="signal peptide" evidence="1">
    <location>
        <begin position="1"/>
        <end position="19"/>
    </location>
</feature>
<reference evidence="2" key="1">
    <citation type="submission" date="2015-12" db="EMBL/GenBank/DDBJ databases">
        <title>De novo transcriptome assembly of four potential Pierce s Disease insect vectors from Arizona vineyards.</title>
        <authorList>
            <person name="Tassone E.E."/>
        </authorList>
    </citation>
    <scope>NUCLEOTIDE SEQUENCE</scope>
</reference>
<dbReference type="AlphaFoldDB" id="A0A1B6BWP2"/>
<evidence type="ECO:0000313" key="2">
    <source>
        <dbReference type="EMBL" id="JAS05712.1"/>
    </source>
</evidence>
<sequence length="125" mass="14190">MVLPFLLSLVSFIVLSSNGLFVRSAPTHKPEGPMVKLIREKLTKEFQPIYLSVINKSVDGSEDYVQVKICCEKFRGLTSQARRDLVYPVIEPALDADVKIIQISTRDPEYFDPETFNPPTEPTYI</sequence>
<dbReference type="Gene3D" id="3.10.20.90">
    <property type="entry name" value="Phosphatidylinositol 3-kinase Catalytic Subunit, Chain A, domain 1"/>
    <property type="match status" value="1"/>
</dbReference>
<dbReference type="SUPFAM" id="SSF82657">
    <property type="entry name" value="BolA-like"/>
    <property type="match status" value="1"/>
</dbReference>
<proteinExistence type="predicted"/>
<name>A0A1B6BWP2_9HEMI</name>
<feature type="chain" id="PRO_5008579909" evidence="1">
    <location>
        <begin position="20"/>
        <end position="125"/>
    </location>
</feature>
<gene>
    <name evidence="2" type="ORF">g.1605</name>
</gene>
<protein>
    <submittedName>
        <fullName evidence="2">Uncharacterized protein</fullName>
    </submittedName>
</protein>
<dbReference type="EMBL" id="GEDC01031586">
    <property type="protein sequence ID" value="JAS05712.1"/>
    <property type="molecule type" value="Transcribed_RNA"/>
</dbReference>
<evidence type="ECO:0000256" key="1">
    <source>
        <dbReference type="SAM" id="SignalP"/>
    </source>
</evidence>
<accession>A0A1B6BWP2</accession>
<dbReference type="InterPro" id="IPR036065">
    <property type="entry name" value="BolA-like_sf"/>
</dbReference>